<dbReference type="Proteomes" id="UP001081283">
    <property type="component" value="Unassembled WGS sequence"/>
</dbReference>
<dbReference type="InterPro" id="IPR039424">
    <property type="entry name" value="SBP_5"/>
</dbReference>
<dbReference type="Gene3D" id="3.40.190.10">
    <property type="entry name" value="Periplasmic binding protein-like II"/>
    <property type="match status" value="1"/>
</dbReference>
<proteinExistence type="inferred from homology"/>
<evidence type="ECO:0000256" key="2">
    <source>
        <dbReference type="ARBA" id="ARBA00005695"/>
    </source>
</evidence>
<evidence type="ECO:0000256" key="3">
    <source>
        <dbReference type="ARBA" id="ARBA00022729"/>
    </source>
</evidence>
<dbReference type="PANTHER" id="PTHR30290:SF38">
    <property type="entry name" value="D,D-DIPEPTIDE-BINDING PERIPLASMIC PROTEIN DDPA-RELATED"/>
    <property type="match status" value="1"/>
</dbReference>
<dbReference type="PIRSF" id="PIRSF002741">
    <property type="entry name" value="MppA"/>
    <property type="match status" value="1"/>
</dbReference>
<evidence type="ECO:0000256" key="4">
    <source>
        <dbReference type="SAM" id="SignalP"/>
    </source>
</evidence>
<dbReference type="Gene3D" id="3.90.76.10">
    <property type="entry name" value="Dipeptide-binding Protein, Domain 1"/>
    <property type="match status" value="1"/>
</dbReference>
<accession>A0ABT3YKE8</accession>
<protein>
    <submittedName>
        <fullName evidence="6">ABC transporter substrate-binding protein</fullName>
    </submittedName>
</protein>
<comment type="caution">
    <text evidence="6">The sequence shown here is derived from an EMBL/GenBank/DDBJ whole genome shotgun (WGS) entry which is preliminary data.</text>
</comment>
<name>A0ABT3YKE8_9HYPH</name>
<keyword evidence="7" id="KW-1185">Reference proteome</keyword>
<evidence type="ECO:0000313" key="6">
    <source>
        <dbReference type="EMBL" id="MCY0096361.1"/>
    </source>
</evidence>
<keyword evidence="3 4" id="KW-0732">Signal</keyword>
<feature type="chain" id="PRO_5045839898" evidence="4">
    <location>
        <begin position="26"/>
        <end position="500"/>
    </location>
</feature>
<evidence type="ECO:0000313" key="7">
    <source>
        <dbReference type="Proteomes" id="UP001081283"/>
    </source>
</evidence>
<evidence type="ECO:0000259" key="5">
    <source>
        <dbReference type="Pfam" id="PF00496"/>
    </source>
</evidence>
<dbReference type="SUPFAM" id="SSF53850">
    <property type="entry name" value="Periplasmic binding protein-like II"/>
    <property type="match status" value="1"/>
</dbReference>
<reference evidence="6" key="1">
    <citation type="submission" date="2022-10" db="EMBL/GenBank/DDBJ databases">
        <title>Hoeflea sp. J2-29, isolated from marine algae.</title>
        <authorList>
            <person name="Kristyanto S."/>
            <person name="Kim J.M."/>
            <person name="Jeon C.O."/>
        </authorList>
    </citation>
    <scope>NUCLEOTIDE SEQUENCE</scope>
    <source>
        <strain evidence="6">J2-29</strain>
    </source>
</reference>
<dbReference type="PANTHER" id="PTHR30290">
    <property type="entry name" value="PERIPLASMIC BINDING COMPONENT OF ABC TRANSPORTER"/>
    <property type="match status" value="1"/>
</dbReference>
<evidence type="ECO:0000256" key="1">
    <source>
        <dbReference type="ARBA" id="ARBA00004418"/>
    </source>
</evidence>
<feature type="signal peptide" evidence="4">
    <location>
        <begin position="1"/>
        <end position="25"/>
    </location>
</feature>
<dbReference type="InterPro" id="IPR030678">
    <property type="entry name" value="Peptide/Ni-bd"/>
</dbReference>
<dbReference type="EMBL" id="JAOVZQ010000001">
    <property type="protein sequence ID" value="MCY0096361.1"/>
    <property type="molecule type" value="Genomic_DNA"/>
</dbReference>
<feature type="domain" description="Solute-binding protein family 5" evidence="5">
    <location>
        <begin position="69"/>
        <end position="423"/>
    </location>
</feature>
<gene>
    <name evidence="6" type="ORF">OEG82_20440</name>
</gene>
<dbReference type="Pfam" id="PF00496">
    <property type="entry name" value="SBP_bac_5"/>
    <property type="match status" value="1"/>
</dbReference>
<dbReference type="RefSeq" id="WP_267614191.1">
    <property type="nucleotide sequence ID" value="NZ_JAOVZQ010000001.1"/>
</dbReference>
<dbReference type="InterPro" id="IPR000914">
    <property type="entry name" value="SBP_5_dom"/>
</dbReference>
<comment type="similarity">
    <text evidence="2">Belongs to the bacterial solute-binding protein 5 family.</text>
</comment>
<comment type="subcellular location">
    <subcellularLocation>
        <location evidence="1">Periplasm</location>
    </subcellularLocation>
</comment>
<sequence length="500" mass="54768">MSVTNSLKAIAIVLATLVPAQAALAKDELVINLVNEPATLDPHMQWNPDSYYVYRNIFDNLVTRDNDGKIVPQVAESWKQISDTELEMDIRSGITFHDGEALTADDVVYSVKRITDPDFSSPQLGQFNSIVDARKVDEDTVVLVTSEPYPALMAQLVKLSVVPEHVASELGKEGFNEAPVGSGPYKFGSWDRGVQVTLTRNADYWGDAGAFETVVFKAVPDASTRVANLRAGTADLVVSLDSDIAMQLDGNADTQVLTAATERVGFMGMNTVRAPLNDPELRRAVAMAIDREGIVEGILQGGESVATQLATSSHFGFVEGAEPIPYDLEKAKEIVASKGDAAKVQMQFATSPVYDQRIVQAIQQMLNEAGFNVEISMTDMATYLKLAQSPEQDQRPDLSFGRWSCACQDVDGVQYPLLHSSSNWSRVNDPELDKLLETGRTTLDEEARLAAYAQVQKIVEENTYILPLYQAAVLYGANAGLKWQPTANESLFLNRMSWSD</sequence>
<organism evidence="6 7">
    <name type="scientific">Hoeflea ulvae</name>
    <dbReference type="NCBI Taxonomy" id="2983764"/>
    <lineage>
        <taxon>Bacteria</taxon>
        <taxon>Pseudomonadati</taxon>
        <taxon>Pseudomonadota</taxon>
        <taxon>Alphaproteobacteria</taxon>
        <taxon>Hyphomicrobiales</taxon>
        <taxon>Rhizobiaceae</taxon>
        <taxon>Hoeflea</taxon>
    </lineage>
</organism>
<dbReference type="Gene3D" id="3.10.105.10">
    <property type="entry name" value="Dipeptide-binding Protein, Domain 3"/>
    <property type="match status" value="1"/>
</dbReference>